<accession>A0A7Z0QML2</accession>
<evidence type="ECO:0000313" key="4">
    <source>
        <dbReference type="EMBL" id="NYZ61344.1"/>
    </source>
</evidence>
<name>A0A7Z0QML2_9GAMM</name>
<gene>
    <name evidence="4" type="ORF">H0E82_01005</name>
</gene>
<dbReference type="Proteomes" id="UP000589896">
    <property type="component" value="Unassembled WGS sequence"/>
</dbReference>
<evidence type="ECO:0000256" key="1">
    <source>
        <dbReference type="ARBA" id="ARBA00004196"/>
    </source>
</evidence>
<dbReference type="SUPFAM" id="SSF111369">
    <property type="entry name" value="HlyD-like secretion proteins"/>
    <property type="match status" value="1"/>
</dbReference>
<dbReference type="GO" id="GO:0030313">
    <property type="term" value="C:cell envelope"/>
    <property type="evidence" value="ECO:0007669"/>
    <property type="project" value="UniProtKB-SubCell"/>
</dbReference>
<dbReference type="PANTHER" id="PTHR32347:SF29">
    <property type="entry name" value="UPF0194 MEMBRANE PROTEIN YBHG"/>
    <property type="match status" value="1"/>
</dbReference>
<sequence>MPALALWIALALSACAEQAPQALGTIEYDRILIPAPASEAITDVDVREGQQVAAGQRLVQLEVARARTRLSAAQARTRQSADALEELRSGPRTEAILLARANVSRARAQAVRARDDYARVRPLGRQQLVADADVARARAEAQAMDAQLEAANAELLLLERGTRNEQLDQGRAALAAAEADAQAQVVSFEELAVSAPRAGRVDSLPYRVGDRPPTGAAVAILLVGDAPHARIYVPATLLPHVRVGTAARVSIEGHDQAFAGTVRMLRSEPSYTPYYALTGADAARLSYLAEVQLDDAAAALPAGLPARVTFGASRP</sequence>
<protein>
    <submittedName>
        <fullName evidence="4">HlyD family efflux transporter periplasmic adaptor subunit</fullName>
    </submittedName>
</protein>
<dbReference type="PANTHER" id="PTHR32347">
    <property type="entry name" value="EFFLUX SYSTEM COMPONENT YKNX-RELATED"/>
    <property type="match status" value="1"/>
</dbReference>
<keyword evidence="2" id="KW-0175">Coiled coil</keyword>
<feature type="chain" id="PRO_5030615436" evidence="3">
    <location>
        <begin position="17"/>
        <end position="315"/>
    </location>
</feature>
<organism evidence="4 5">
    <name type="scientific">Luteimonas deserti</name>
    <dbReference type="NCBI Taxonomy" id="2752306"/>
    <lineage>
        <taxon>Bacteria</taxon>
        <taxon>Pseudomonadati</taxon>
        <taxon>Pseudomonadota</taxon>
        <taxon>Gammaproteobacteria</taxon>
        <taxon>Lysobacterales</taxon>
        <taxon>Lysobacteraceae</taxon>
        <taxon>Luteimonas</taxon>
    </lineage>
</organism>
<evidence type="ECO:0000313" key="5">
    <source>
        <dbReference type="Proteomes" id="UP000589896"/>
    </source>
</evidence>
<comment type="subcellular location">
    <subcellularLocation>
        <location evidence="1">Cell envelope</location>
    </subcellularLocation>
</comment>
<keyword evidence="5" id="KW-1185">Reference proteome</keyword>
<dbReference type="AlphaFoldDB" id="A0A7Z0QML2"/>
<feature type="signal peptide" evidence="3">
    <location>
        <begin position="1"/>
        <end position="16"/>
    </location>
</feature>
<dbReference type="RefSeq" id="WP_180543115.1">
    <property type="nucleotide sequence ID" value="NZ_JACCJZ010000004.1"/>
</dbReference>
<comment type="caution">
    <text evidence="4">The sequence shown here is derived from an EMBL/GenBank/DDBJ whole genome shotgun (WGS) entry which is preliminary data.</text>
</comment>
<keyword evidence="3" id="KW-0732">Signal</keyword>
<evidence type="ECO:0000256" key="2">
    <source>
        <dbReference type="ARBA" id="ARBA00023054"/>
    </source>
</evidence>
<dbReference type="Gene3D" id="2.40.50.100">
    <property type="match status" value="1"/>
</dbReference>
<dbReference type="EMBL" id="JACCJZ010000004">
    <property type="protein sequence ID" value="NYZ61344.1"/>
    <property type="molecule type" value="Genomic_DNA"/>
</dbReference>
<proteinExistence type="predicted"/>
<evidence type="ECO:0000256" key="3">
    <source>
        <dbReference type="SAM" id="SignalP"/>
    </source>
</evidence>
<dbReference type="Gene3D" id="1.10.287.470">
    <property type="entry name" value="Helix hairpin bin"/>
    <property type="match status" value="1"/>
</dbReference>
<reference evidence="4 5" key="1">
    <citation type="submission" date="2020-07" db="EMBL/GenBank/DDBJ databases">
        <title>isolation of Luteimonas sp. SJ-16.</title>
        <authorList>
            <person name="Huang X.-X."/>
            <person name="Xu L."/>
            <person name="Sun J.-Q."/>
        </authorList>
    </citation>
    <scope>NUCLEOTIDE SEQUENCE [LARGE SCALE GENOMIC DNA]</scope>
    <source>
        <strain evidence="4 5">SJ-16</strain>
    </source>
</reference>
<dbReference type="InterPro" id="IPR050465">
    <property type="entry name" value="UPF0194_transport"/>
</dbReference>